<feature type="transmembrane region" description="Helical" evidence="1">
    <location>
        <begin position="44"/>
        <end position="67"/>
    </location>
</feature>
<accession>A0ABR8PSN5</accession>
<keyword evidence="3" id="KW-1185">Reference proteome</keyword>
<reference evidence="2 3" key="1">
    <citation type="submission" date="2020-08" db="EMBL/GenBank/DDBJ databases">
        <title>A Genomic Blueprint of the Chicken Gut Microbiome.</title>
        <authorList>
            <person name="Gilroy R."/>
            <person name="Ravi A."/>
            <person name="Getino M."/>
            <person name="Pursley I."/>
            <person name="Horton D.L."/>
            <person name="Alikhan N.-F."/>
            <person name="Baker D."/>
            <person name="Gharbi K."/>
            <person name="Hall N."/>
            <person name="Watson M."/>
            <person name="Adriaenssens E.M."/>
            <person name="Foster-Nyarko E."/>
            <person name="Jarju S."/>
            <person name="Secka A."/>
            <person name="Antonio M."/>
            <person name="Oren A."/>
            <person name="Chaudhuri R."/>
            <person name="La Ragione R.M."/>
            <person name="Hildebrand F."/>
            <person name="Pallen M.J."/>
        </authorList>
    </citation>
    <scope>NUCLEOTIDE SEQUENCE [LARGE SCALE GENOMIC DNA]</scope>
    <source>
        <strain evidence="2 3">Sa3CVN1</strain>
    </source>
</reference>
<evidence type="ECO:0008006" key="4">
    <source>
        <dbReference type="Google" id="ProtNLM"/>
    </source>
</evidence>
<dbReference type="InterPro" id="IPR038750">
    <property type="entry name" value="YczE/YyaS-like"/>
</dbReference>
<dbReference type="Proteomes" id="UP000627781">
    <property type="component" value="Unassembled WGS sequence"/>
</dbReference>
<evidence type="ECO:0000313" key="3">
    <source>
        <dbReference type="Proteomes" id="UP000627781"/>
    </source>
</evidence>
<dbReference type="PANTHER" id="PTHR40078:SF1">
    <property type="entry name" value="INTEGRAL MEMBRANE PROTEIN"/>
    <property type="match status" value="1"/>
</dbReference>
<sequence>MKKFFRGIMYIIGLVLLALGITLNTKTGLGVSPINAIPYSISQIFEINLGNATLCVYIFCVIGQIALRGMRVRTLDLLQIPMSIIFSRVINIFDGMIKINIDSFIINLILLMIAIVLTGIGVAISVEMKLVPNAADGFTQALGERIGKNLGFAKNIVDISSVIIAITIGMVFSGKVIGIGLGTLVAVPGIGRSIALFNMFFKERMFILTSEQNQA</sequence>
<keyword evidence="1" id="KW-1133">Transmembrane helix</keyword>
<evidence type="ECO:0000256" key="1">
    <source>
        <dbReference type="SAM" id="Phobius"/>
    </source>
</evidence>
<dbReference type="Pfam" id="PF19700">
    <property type="entry name" value="DUF6198"/>
    <property type="match status" value="1"/>
</dbReference>
<comment type="caution">
    <text evidence="2">The sequence shown here is derived from an EMBL/GenBank/DDBJ whole genome shotgun (WGS) entry which is preliminary data.</text>
</comment>
<dbReference type="EMBL" id="JACSRA010000009">
    <property type="protein sequence ID" value="MBD7911186.1"/>
    <property type="molecule type" value="Genomic_DNA"/>
</dbReference>
<evidence type="ECO:0000313" key="2">
    <source>
        <dbReference type="EMBL" id="MBD7911186.1"/>
    </source>
</evidence>
<proteinExistence type="predicted"/>
<keyword evidence="1" id="KW-0472">Membrane</keyword>
<gene>
    <name evidence="2" type="ORF">H9661_07440</name>
</gene>
<feature type="transmembrane region" description="Helical" evidence="1">
    <location>
        <begin position="7"/>
        <end position="24"/>
    </location>
</feature>
<dbReference type="PANTHER" id="PTHR40078">
    <property type="entry name" value="INTEGRAL MEMBRANE PROTEIN-RELATED"/>
    <property type="match status" value="1"/>
</dbReference>
<feature type="transmembrane region" description="Helical" evidence="1">
    <location>
        <begin position="105"/>
        <end position="126"/>
    </location>
</feature>
<organism evidence="2 3">
    <name type="scientific">Clostridium cibarium</name>
    <dbReference type="NCBI Taxonomy" id="2762247"/>
    <lineage>
        <taxon>Bacteria</taxon>
        <taxon>Bacillati</taxon>
        <taxon>Bacillota</taxon>
        <taxon>Clostridia</taxon>
        <taxon>Eubacteriales</taxon>
        <taxon>Clostridiaceae</taxon>
        <taxon>Clostridium</taxon>
    </lineage>
</organism>
<keyword evidence="1" id="KW-0812">Transmembrane</keyword>
<feature type="transmembrane region" description="Helical" evidence="1">
    <location>
        <begin position="179"/>
        <end position="201"/>
    </location>
</feature>
<name>A0ABR8PSN5_9CLOT</name>
<protein>
    <recommendedName>
        <fullName evidence="4">Membrane protein YczE</fullName>
    </recommendedName>
</protein>
<dbReference type="RefSeq" id="WP_143318288.1">
    <property type="nucleotide sequence ID" value="NZ_JACSRA010000009.1"/>
</dbReference>